<protein>
    <recommendedName>
        <fullName evidence="3">F-box domain-containing protein</fullName>
    </recommendedName>
</protein>
<keyword evidence="2" id="KW-1185">Reference proteome</keyword>
<dbReference type="SUPFAM" id="SSF52047">
    <property type="entry name" value="RNI-like"/>
    <property type="match status" value="1"/>
</dbReference>
<accession>A0A015KEU9</accession>
<dbReference type="InterPro" id="IPR032675">
    <property type="entry name" value="LRR_dom_sf"/>
</dbReference>
<evidence type="ECO:0000313" key="2">
    <source>
        <dbReference type="Proteomes" id="UP000022910"/>
    </source>
</evidence>
<dbReference type="HOGENOM" id="CLU_028913_1_0_1"/>
<gene>
    <name evidence="1" type="ORF">RirG_128010</name>
</gene>
<reference evidence="1 2" key="1">
    <citation type="submission" date="2014-02" db="EMBL/GenBank/DDBJ databases">
        <title>Single nucleus genome sequencing reveals high similarity among nuclei of an endomycorrhizal fungus.</title>
        <authorList>
            <person name="Lin K."/>
            <person name="Geurts R."/>
            <person name="Zhang Z."/>
            <person name="Limpens E."/>
            <person name="Saunders D.G."/>
            <person name="Mu D."/>
            <person name="Pang E."/>
            <person name="Cao H."/>
            <person name="Cha H."/>
            <person name="Lin T."/>
            <person name="Zhou Q."/>
            <person name="Shang Y."/>
            <person name="Li Y."/>
            <person name="Ivanov S."/>
            <person name="Sharma T."/>
            <person name="Velzen R.V."/>
            <person name="Ruijter N.D."/>
            <person name="Aanen D.K."/>
            <person name="Win J."/>
            <person name="Kamoun S."/>
            <person name="Bisseling T."/>
            <person name="Huang S."/>
        </authorList>
    </citation>
    <scope>NUCLEOTIDE SEQUENCE [LARGE SCALE GENOMIC DNA]</scope>
    <source>
        <strain evidence="2">DAOM197198w</strain>
    </source>
</reference>
<sequence>MLNKDILYLIFEELQDNEKILLRSCIFVNKTWCETSIPILWRDPWKCLKRDKEKSLINVLISQLSEDSRNILKKRKLLKKSYRHQKPLFNYISFCRHLNLEVIQRMIFNNYRSYKKSKISLIQKEIFNLLINENMKITHLYIPNKFDYQINLIPGIKRCFSEIEFLRCNTSINDKVMAGISLVNLKTLELDNDYYRILTGNYLENLSLHRLKILTASRVPINTLTNLIENTNGHLTEIIIEYVSHDNISNKKIIQVIYQNCPNLKYLKLLFRNSNIIELENLLINCKYLEGLFIIGSTADAFDWDKLFEILTKSSPISLFKFKIYSYIPPKLDSLKLFLDNWKNRFPMLLQVGRMKDTKDLVEKYKEVGIIKKYKNCLYGKDFEWI</sequence>
<dbReference type="Proteomes" id="UP000022910">
    <property type="component" value="Unassembled WGS sequence"/>
</dbReference>
<dbReference type="OrthoDB" id="2328882at2759"/>
<evidence type="ECO:0008006" key="3">
    <source>
        <dbReference type="Google" id="ProtNLM"/>
    </source>
</evidence>
<evidence type="ECO:0000313" key="1">
    <source>
        <dbReference type="EMBL" id="EXX65989.1"/>
    </source>
</evidence>
<dbReference type="EMBL" id="JEMT01019894">
    <property type="protein sequence ID" value="EXX65989.1"/>
    <property type="molecule type" value="Genomic_DNA"/>
</dbReference>
<dbReference type="Gene3D" id="3.80.10.10">
    <property type="entry name" value="Ribonuclease Inhibitor"/>
    <property type="match status" value="1"/>
</dbReference>
<comment type="caution">
    <text evidence="1">The sequence shown here is derived from an EMBL/GenBank/DDBJ whole genome shotgun (WGS) entry which is preliminary data.</text>
</comment>
<dbReference type="AlphaFoldDB" id="A0A015KEU9"/>
<name>A0A015KEU9_RHIIW</name>
<proteinExistence type="predicted"/>
<organism evidence="1 2">
    <name type="scientific">Rhizophagus irregularis (strain DAOM 197198w)</name>
    <name type="common">Glomus intraradices</name>
    <dbReference type="NCBI Taxonomy" id="1432141"/>
    <lineage>
        <taxon>Eukaryota</taxon>
        <taxon>Fungi</taxon>
        <taxon>Fungi incertae sedis</taxon>
        <taxon>Mucoromycota</taxon>
        <taxon>Glomeromycotina</taxon>
        <taxon>Glomeromycetes</taxon>
        <taxon>Glomerales</taxon>
        <taxon>Glomeraceae</taxon>
        <taxon>Rhizophagus</taxon>
    </lineage>
</organism>